<organism evidence="1 2">
    <name type="scientific">Cyclobacterium qasimii</name>
    <dbReference type="NCBI Taxonomy" id="1350429"/>
    <lineage>
        <taxon>Bacteria</taxon>
        <taxon>Pseudomonadati</taxon>
        <taxon>Bacteroidota</taxon>
        <taxon>Cytophagia</taxon>
        <taxon>Cytophagales</taxon>
        <taxon>Cyclobacteriaceae</taxon>
        <taxon>Cyclobacterium</taxon>
    </lineage>
</organism>
<name>A0A512C6X8_9BACT</name>
<dbReference type="GO" id="GO:0001046">
    <property type="term" value="F:core promoter sequence-specific DNA binding"/>
    <property type="evidence" value="ECO:0007669"/>
    <property type="project" value="TreeGrafter"/>
</dbReference>
<reference evidence="1 2" key="1">
    <citation type="submission" date="2019-07" db="EMBL/GenBank/DDBJ databases">
        <title>Whole genome shotgun sequence of Cyclobacterium qasimii NBRC 106168.</title>
        <authorList>
            <person name="Hosoyama A."/>
            <person name="Uohara A."/>
            <person name="Ohji S."/>
            <person name="Ichikawa N."/>
        </authorList>
    </citation>
    <scope>NUCLEOTIDE SEQUENCE [LARGE SCALE GENOMIC DNA]</scope>
    <source>
        <strain evidence="1 2">NBRC 106168</strain>
    </source>
</reference>
<gene>
    <name evidence="1" type="ORF">CQA01_05120</name>
</gene>
<dbReference type="InterPro" id="IPR039060">
    <property type="entry name" value="Antitox_HigA"/>
</dbReference>
<dbReference type="Proteomes" id="UP000321301">
    <property type="component" value="Unassembled WGS sequence"/>
</dbReference>
<evidence type="ECO:0000313" key="1">
    <source>
        <dbReference type="EMBL" id="GEO19978.1"/>
    </source>
</evidence>
<dbReference type="GO" id="GO:0006355">
    <property type="term" value="P:regulation of DNA-templated transcription"/>
    <property type="evidence" value="ECO:0007669"/>
    <property type="project" value="InterPro"/>
</dbReference>
<sequence length="130" mass="14818">MKWDKTITTEQEYEIALARLSTIFDSDPDSAEGMEAELLVTLIEKYEKEHYPISLPDPIDAIKETMERKGLKDKDLIPAIGSKTTVSLVLNRKRPLKVEMVRNLSTFLGLSVNLLIQPYALVDKQEKINQ</sequence>
<evidence type="ECO:0000313" key="2">
    <source>
        <dbReference type="Proteomes" id="UP000321301"/>
    </source>
</evidence>
<keyword evidence="2" id="KW-1185">Reference proteome</keyword>
<dbReference type="InterPro" id="IPR010982">
    <property type="entry name" value="Lambda_DNA-bd_dom_sf"/>
</dbReference>
<accession>A0A512C6X8</accession>
<dbReference type="AlphaFoldDB" id="A0A512C6X8"/>
<dbReference type="Gene3D" id="1.10.260.40">
    <property type="entry name" value="lambda repressor-like DNA-binding domains"/>
    <property type="match status" value="1"/>
</dbReference>
<comment type="caution">
    <text evidence="1">The sequence shown here is derived from an EMBL/GenBank/DDBJ whole genome shotgun (WGS) entry which is preliminary data.</text>
</comment>
<protein>
    <recommendedName>
        <fullName evidence="3">Transcriptional regulator</fullName>
    </recommendedName>
</protein>
<proteinExistence type="predicted"/>
<dbReference type="SUPFAM" id="SSF47413">
    <property type="entry name" value="lambda repressor-like DNA-binding domains"/>
    <property type="match status" value="1"/>
</dbReference>
<dbReference type="PANTHER" id="PTHR40455">
    <property type="entry name" value="ANTITOXIN HIGA"/>
    <property type="match status" value="1"/>
</dbReference>
<dbReference type="PANTHER" id="PTHR40455:SF1">
    <property type="entry name" value="ANTITOXIN HIGA"/>
    <property type="match status" value="1"/>
</dbReference>
<dbReference type="EMBL" id="BJYV01000001">
    <property type="protein sequence ID" value="GEO19978.1"/>
    <property type="molecule type" value="Genomic_DNA"/>
</dbReference>
<dbReference type="RefSeq" id="WP_020890105.1">
    <property type="nucleotide sequence ID" value="NZ_BJYV01000001.1"/>
</dbReference>
<evidence type="ECO:0008006" key="3">
    <source>
        <dbReference type="Google" id="ProtNLM"/>
    </source>
</evidence>